<evidence type="ECO:0000256" key="6">
    <source>
        <dbReference type="ARBA" id="ARBA00022840"/>
    </source>
</evidence>
<dbReference type="PROSITE" id="PS00211">
    <property type="entry name" value="ABC_TRANSPORTER_1"/>
    <property type="match status" value="1"/>
</dbReference>
<dbReference type="GO" id="GO:0015833">
    <property type="term" value="P:peptide transport"/>
    <property type="evidence" value="ECO:0007669"/>
    <property type="project" value="InterPro"/>
</dbReference>
<comment type="caution">
    <text evidence="9">The sequence shown here is derived from an EMBL/GenBank/DDBJ whole genome shotgun (WGS) entry which is preliminary data.</text>
</comment>
<dbReference type="InterPro" id="IPR003593">
    <property type="entry name" value="AAA+_ATPase"/>
</dbReference>
<dbReference type="PANTHER" id="PTHR43297:SF2">
    <property type="entry name" value="DIPEPTIDE TRANSPORT ATP-BINDING PROTEIN DPPD"/>
    <property type="match status" value="1"/>
</dbReference>
<accession>A0A411ZJ01</accession>
<keyword evidence="3" id="KW-0813">Transport</keyword>
<evidence type="ECO:0000256" key="3">
    <source>
        <dbReference type="ARBA" id="ARBA00022448"/>
    </source>
</evidence>
<keyword evidence="7" id="KW-0472">Membrane</keyword>
<dbReference type="GO" id="GO:0016887">
    <property type="term" value="F:ATP hydrolysis activity"/>
    <property type="evidence" value="ECO:0007669"/>
    <property type="project" value="InterPro"/>
</dbReference>
<keyword evidence="4" id="KW-1003">Cell membrane</keyword>
<evidence type="ECO:0000313" key="9">
    <source>
        <dbReference type="EMBL" id="RGQ02808.1"/>
    </source>
</evidence>
<dbReference type="InterPro" id="IPR017871">
    <property type="entry name" value="ABC_transporter-like_CS"/>
</dbReference>
<dbReference type="Pfam" id="PF00005">
    <property type="entry name" value="ABC_tran"/>
    <property type="match status" value="1"/>
</dbReference>
<dbReference type="InterPro" id="IPR003439">
    <property type="entry name" value="ABC_transporter-like_ATP-bd"/>
</dbReference>
<evidence type="ECO:0000256" key="7">
    <source>
        <dbReference type="ARBA" id="ARBA00023136"/>
    </source>
</evidence>
<dbReference type="Gene3D" id="3.40.50.300">
    <property type="entry name" value="P-loop containing nucleotide triphosphate hydrolases"/>
    <property type="match status" value="1"/>
</dbReference>
<dbReference type="Pfam" id="PF08352">
    <property type="entry name" value="oligo_HPY"/>
    <property type="match status" value="1"/>
</dbReference>
<sequence length="263" mass="29214">MLLDVSNLTIQYSKNIEATVKDINFSLDRGEILTIVGESGSGKTTVIRAILGSLPNSGKITNGKIFFENHDLLKYSVRDWLAIRGKNISMIFQDSGNMLNPIQTIGKQFIEYLQVHDNLTKKEAYSFAIEMLTRMNLANPENIMKSYPFELSGGMRQRVGIAMAIIFRPELLLADEPTSALDVTTQAQIVKELMEIPRTCGTAMIVVTHNIGVAAYMSDKIMVMKQGKVVEYGKAEDIINSPQAEYTKTLLASVPQIGGQRYV</sequence>
<dbReference type="InterPro" id="IPR027417">
    <property type="entry name" value="P-loop_NTPase"/>
</dbReference>
<dbReference type="InterPro" id="IPR013563">
    <property type="entry name" value="Oligopep_ABC_C"/>
</dbReference>
<keyword evidence="5" id="KW-0547">Nucleotide-binding</keyword>
<keyword evidence="6 9" id="KW-0067">ATP-binding</keyword>
<dbReference type="AlphaFoldDB" id="A0A411ZJ01"/>
<dbReference type="SUPFAM" id="SSF52540">
    <property type="entry name" value="P-loop containing nucleoside triphosphate hydrolases"/>
    <property type="match status" value="1"/>
</dbReference>
<dbReference type="InterPro" id="IPR050388">
    <property type="entry name" value="ABC_Ni/Peptide_Import"/>
</dbReference>
<dbReference type="CDD" id="cd03257">
    <property type="entry name" value="ABC_NikE_OppD_transporters"/>
    <property type="match status" value="1"/>
</dbReference>
<dbReference type="GO" id="GO:0005886">
    <property type="term" value="C:plasma membrane"/>
    <property type="evidence" value="ECO:0007669"/>
    <property type="project" value="UniProtKB-SubCell"/>
</dbReference>
<feature type="domain" description="ABC transporter" evidence="8">
    <location>
        <begin position="3"/>
        <end position="251"/>
    </location>
</feature>
<dbReference type="Proteomes" id="UP000284662">
    <property type="component" value="Unassembled WGS sequence"/>
</dbReference>
<name>A0A411ZJ01_9FIRM</name>
<evidence type="ECO:0000313" key="10">
    <source>
        <dbReference type="Proteomes" id="UP000284662"/>
    </source>
</evidence>
<dbReference type="PANTHER" id="PTHR43297">
    <property type="entry name" value="OLIGOPEPTIDE TRANSPORT ATP-BINDING PROTEIN APPD"/>
    <property type="match status" value="1"/>
</dbReference>
<organism evidence="9 10">
    <name type="scientific">Megamonas rupellensis</name>
    <dbReference type="NCBI Taxonomy" id="491921"/>
    <lineage>
        <taxon>Bacteria</taxon>
        <taxon>Bacillati</taxon>
        <taxon>Bacillota</taxon>
        <taxon>Negativicutes</taxon>
        <taxon>Selenomonadales</taxon>
        <taxon>Selenomonadaceae</taxon>
        <taxon>Megamonas</taxon>
    </lineage>
</organism>
<evidence type="ECO:0000256" key="5">
    <source>
        <dbReference type="ARBA" id="ARBA00022741"/>
    </source>
</evidence>
<dbReference type="FunFam" id="3.40.50.300:FF:000016">
    <property type="entry name" value="Oligopeptide ABC transporter ATP-binding component"/>
    <property type="match status" value="1"/>
</dbReference>
<evidence type="ECO:0000256" key="4">
    <source>
        <dbReference type="ARBA" id="ARBA00022475"/>
    </source>
</evidence>
<gene>
    <name evidence="9" type="ORF">DWZ11_10705</name>
</gene>
<dbReference type="PROSITE" id="PS50893">
    <property type="entry name" value="ABC_TRANSPORTER_2"/>
    <property type="match status" value="1"/>
</dbReference>
<dbReference type="SMART" id="SM00382">
    <property type="entry name" value="AAA"/>
    <property type="match status" value="1"/>
</dbReference>
<evidence type="ECO:0000256" key="2">
    <source>
        <dbReference type="ARBA" id="ARBA00005417"/>
    </source>
</evidence>
<dbReference type="RefSeq" id="WP_117977076.1">
    <property type="nucleotide sequence ID" value="NZ_QRST01000031.1"/>
</dbReference>
<reference evidence="9 10" key="1">
    <citation type="submission" date="2018-08" db="EMBL/GenBank/DDBJ databases">
        <title>A genome reference for cultivated species of the human gut microbiota.</title>
        <authorList>
            <person name="Zou Y."/>
            <person name="Xue W."/>
            <person name="Luo G."/>
        </authorList>
    </citation>
    <scope>NUCLEOTIDE SEQUENCE [LARGE SCALE GENOMIC DNA]</scope>
    <source>
        <strain evidence="9 10">AF29-2</strain>
    </source>
</reference>
<comment type="subcellular location">
    <subcellularLocation>
        <location evidence="1">Cell membrane</location>
        <topology evidence="1">Peripheral membrane protein</topology>
    </subcellularLocation>
</comment>
<evidence type="ECO:0000259" key="8">
    <source>
        <dbReference type="PROSITE" id="PS50893"/>
    </source>
</evidence>
<evidence type="ECO:0000256" key="1">
    <source>
        <dbReference type="ARBA" id="ARBA00004202"/>
    </source>
</evidence>
<comment type="similarity">
    <text evidence="2">Belongs to the ABC transporter superfamily.</text>
</comment>
<dbReference type="EMBL" id="QRST01000031">
    <property type="protein sequence ID" value="RGQ02808.1"/>
    <property type="molecule type" value="Genomic_DNA"/>
</dbReference>
<dbReference type="GO" id="GO:0005524">
    <property type="term" value="F:ATP binding"/>
    <property type="evidence" value="ECO:0007669"/>
    <property type="project" value="UniProtKB-KW"/>
</dbReference>
<proteinExistence type="inferred from homology"/>
<protein>
    <submittedName>
        <fullName evidence="9">ABC transporter ATP-binding protein</fullName>
    </submittedName>
</protein>